<evidence type="ECO:0000313" key="3">
    <source>
        <dbReference type="EMBL" id="KAF1815432.1"/>
    </source>
</evidence>
<reference evidence="5" key="2">
    <citation type="submission" date="2020-04" db="EMBL/GenBank/DDBJ databases">
        <authorList>
            <consortium name="NCBI Genome Project"/>
        </authorList>
    </citation>
    <scope>NUCLEOTIDE SEQUENCE</scope>
    <source>
        <strain evidence="5">CBS 781.70</strain>
    </source>
</reference>
<dbReference type="InterPro" id="IPR050411">
    <property type="entry name" value="AlphaKG_dependent_hydroxylases"/>
</dbReference>
<gene>
    <name evidence="3 5" type="ORF">P152DRAFT_429402</name>
</gene>
<dbReference type="Gene3D" id="3.60.130.10">
    <property type="entry name" value="Clavaminate synthase-like"/>
    <property type="match status" value="1"/>
</dbReference>
<keyword evidence="1" id="KW-0560">Oxidoreductase</keyword>
<dbReference type="Pfam" id="PF02668">
    <property type="entry name" value="TauD"/>
    <property type="match status" value="1"/>
</dbReference>
<dbReference type="Proteomes" id="UP000504638">
    <property type="component" value="Unplaced"/>
</dbReference>
<dbReference type="PANTHER" id="PTHR10696:SF54">
    <property type="entry name" value="FAMILY OXIDOREDUCTASE, PUTATIVE (AFU_ORTHOLOGUE AFUA_4G13850)-RELATED"/>
    <property type="match status" value="1"/>
</dbReference>
<sequence>MPSFCSRVSISLKMSNNSLISTALELDGHQVSPQNFRLPTLGPILLSLARKLHEGCGFFLLRGLDPCEFSTADNVLIFLGIASHIGNLRGRQNKNRHMLTHVTDVISPVPRSKRHGINSTVEIESHTEVISDILALQTIRKAATGGTTTISPLWSIYNDLAKRRPDVIRLLSEPLWPLQNPYTPPNICRPLLFHTNGKVILSFDPGSLRRLETETVPGVPPLCDSQLEAIEVLLSTAAQYRYPVTAQPGDMLFINNFSHMHSRSAYVDEGCQRRHLIRLWLHNQELGWQLPGHLRPSWEKVFANDDNMPEKYPVEPVPIYKAPRITMGSGSTHLIEDDSDD</sequence>
<keyword evidence="4" id="KW-1185">Reference proteome</keyword>
<feature type="domain" description="TauD/TfdA-like" evidence="2">
    <location>
        <begin position="31"/>
        <end position="280"/>
    </location>
</feature>
<dbReference type="EMBL" id="ML975151">
    <property type="protein sequence ID" value="KAF1815432.1"/>
    <property type="molecule type" value="Genomic_DNA"/>
</dbReference>
<evidence type="ECO:0000313" key="5">
    <source>
        <dbReference type="RefSeq" id="XP_033537063.1"/>
    </source>
</evidence>
<dbReference type="RefSeq" id="XP_033537063.1">
    <property type="nucleotide sequence ID" value="XM_033677359.1"/>
</dbReference>
<dbReference type="GO" id="GO:0016491">
    <property type="term" value="F:oxidoreductase activity"/>
    <property type="evidence" value="ECO:0007669"/>
    <property type="project" value="UniProtKB-KW"/>
</dbReference>
<proteinExistence type="predicted"/>
<dbReference type="SUPFAM" id="SSF51197">
    <property type="entry name" value="Clavaminate synthase-like"/>
    <property type="match status" value="1"/>
</dbReference>
<reference evidence="3 5" key="1">
    <citation type="submission" date="2020-01" db="EMBL/GenBank/DDBJ databases">
        <authorList>
            <consortium name="DOE Joint Genome Institute"/>
            <person name="Haridas S."/>
            <person name="Albert R."/>
            <person name="Binder M."/>
            <person name="Bloem J."/>
            <person name="Labutti K."/>
            <person name="Salamov A."/>
            <person name="Andreopoulos B."/>
            <person name="Baker S.E."/>
            <person name="Barry K."/>
            <person name="Bills G."/>
            <person name="Bluhm B.H."/>
            <person name="Cannon C."/>
            <person name="Castanera R."/>
            <person name="Culley D.E."/>
            <person name="Daum C."/>
            <person name="Ezra D."/>
            <person name="Gonzalez J.B."/>
            <person name="Henrissat B."/>
            <person name="Kuo A."/>
            <person name="Liang C."/>
            <person name="Lipzen A."/>
            <person name="Lutzoni F."/>
            <person name="Magnuson J."/>
            <person name="Mondo S."/>
            <person name="Nolan M."/>
            <person name="Ohm R."/>
            <person name="Pangilinan J."/>
            <person name="Park H.-J."/>
            <person name="Ramirez L."/>
            <person name="Alfaro M."/>
            <person name="Sun H."/>
            <person name="Tritt A."/>
            <person name="Yoshinaga Y."/>
            <person name="Zwiers L.-H."/>
            <person name="Turgeon B.G."/>
            <person name="Goodwin S.B."/>
            <person name="Spatafora J.W."/>
            <person name="Crous P.W."/>
            <person name="Grigoriev I.V."/>
        </authorList>
    </citation>
    <scope>NUCLEOTIDE SEQUENCE</scope>
    <source>
        <strain evidence="3 5">CBS 781.70</strain>
    </source>
</reference>
<dbReference type="OrthoDB" id="272271at2759"/>
<accession>A0A6G1GBS5</accession>
<evidence type="ECO:0000259" key="2">
    <source>
        <dbReference type="Pfam" id="PF02668"/>
    </source>
</evidence>
<name>A0A6G1GBS5_9PEZI</name>
<reference evidence="5" key="3">
    <citation type="submission" date="2025-04" db="UniProtKB">
        <authorList>
            <consortium name="RefSeq"/>
        </authorList>
    </citation>
    <scope>IDENTIFICATION</scope>
    <source>
        <strain evidence="5">CBS 781.70</strain>
    </source>
</reference>
<dbReference type="PANTHER" id="PTHR10696">
    <property type="entry name" value="GAMMA-BUTYROBETAINE HYDROXYLASE-RELATED"/>
    <property type="match status" value="1"/>
</dbReference>
<dbReference type="GeneID" id="54417929"/>
<dbReference type="AlphaFoldDB" id="A0A6G1GBS5"/>
<evidence type="ECO:0000313" key="4">
    <source>
        <dbReference type="Proteomes" id="UP000504638"/>
    </source>
</evidence>
<dbReference type="InterPro" id="IPR042098">
    <property type="entry name" value="TauD-like_sf"/>
</dbReference>
<organism evidence="3">
    <name type="scientific">Eremomyces bilateralis CBS 781.70</name>
    <dbReference type="NCBI Taxonomy" id="1392243"/>
    <lineage>
        <taxon>Eukaryota</taxon>
        <taxon>Fungi</taxon>
        <taxon>Dikarya</taxon>
        <taxon>Ascomycota</taxon>
        <taxon>Pezizomycotina</taxon>
        <taxon>Dothideomycetes</taxon>
        <taxon>Dothideomycetes incertae sedis</taxon>
        <taxon>Eremomycetales</taxon>
        <taxon>Eremomycetaceae</taxon>
        <taxon>Eremomyces</taxon>
    </lineage>
</organism>
<protein>
    <submittedName>
        <fullName evidence="3 5">Clavaminate synthase-like protein</fullName>
    </submittedName>
</protein>
<evidence type="ECO:0000256" key="1">
    <source>
        <dbReference type="ARBA" id="ARBA00023002"/>
    </source>
</evidence>
<dbReference type="InterPro" id="IPR003819">
    <property type="entry name" value="TauD/TfdA-like"/>
</dbReference>